<evidence type="ECO:0000313" key="2">
    <source>
        <dbReference type="EMBL" id="TSJ77006.1"/>
    </source>
</evidence>
<dbReference type="AlphaFoldDB" id="A0A556QK35"/>
<keyword evidence="1" id="KW-1133">Transmembrane helix</keyword>
<dbReference type="OrthoDB" id="291351at2"/>
<keyword evidence="3" id="KW-1185">Reference proteome</keyword>
<feature type="transmembrane region" description="Helical" evidence="1">
    <location>
        <begin position="21"/>
        <end position="41"/>
    </location>
</feature>
<comment type="caution">
    <text evidence="2">The sequence shown here is derived from an EMBL/GenBank/DDBJ whole genome shotgun (WGS) entry which is preliminary data.</text>
</comment>
<sequence length="218" mass="25280">MDASGLARHALSTPTNEMRRLITPLLCTVCVLGLFAYLTYWHSGWSHINCWTREINIASGHERYTRYWFWRITDRKVTPTWVSAALQSPEAPEDQWRTVVTLSPGTRHSPNYWFHSALGDVKMTEQCFEMFASPPTVKAQLAANLVWLWQHFDDAYQGGRYLTDVLMRPSVIRNERITEQDVPSLKDWLTAYREASKNESPEFTKTIDQAISRLPLKD</sequence>
<keyword evidence="1" id="KW-0472">Membrane</keyword>
<evidence type="ECO:0000256" key="1">
    <source>
        <dbReference type="SAM" id="Phobius"/>
    </source>
</evidence>
<dbReference type="Proteomes" id="UP000315648">
    <property type="component" value="Unassembled WGS sequence"/>
</dbReference>
<reference evidence="2 3" key="1">
    <citation type="submission" date="2019-07" db="EMBL/GenBank/DDBJ databases">
        <title>Description of 53C-WASEF.</title>
        <authorList>
            <person name="Pitt A."/>
            <person name="Hahn M.W."/>
        </authorList>
    </citation>
    <scope>NUCLEOTIDE SEQUENCE [LARGE SCALE GENOMIC DNA]</scope>
    <source>
        <strain evidence="2 3">53C-WASEF</strain>
    </source>
</reference>
<dbReference type="RefSeq" id="WP_144230827.1">
    <property type="nucleotide sequence ID" value="NZ_CBCRVV010000006.1"/>
</dbReference>
<keyword evidence="1" id="KW-0812">Transmembrane</keyword>
<name>A0A556QK35_9BACT</name>
<dbReference type="EMBL" id="VMBG01000002">
    <property type="protein sequence ID" value="TSJ77006.1"/>
    <property type="molecule type" value="Genomic_DNA"/>
</dbReference>
<proteinExistence type="predicted"/>
<organism evidence="2 3">
    <name type="scientific">Rariglobus hedericola</name>
    <dbReference type="NCBI Taxonomy" id="2597822"/>
    <lineage>
        <taxon>Bacteria</taxon>
        <taxon>Pseudomonadati</taxon>
        <taxon>Verrucomicrobiota</taxon>
        <taxon>Opitutia</taxon>
        <taxon>Opitutales</taxon>
        <taxon>Opitutaceae</taxon>
        <taxon>Rariglobus</taxon>
    </lineage>
</organism>
<evidence type="ECO:0000313" key="3">
    <source>
        <dbReference type="Proteomes" id="UP000315648"/>
    </source>
</evidence>
<protein>
    <submittedName>
        <fullName evidence="2">Uncharacterized protein</fullName>
    </submittedName>
</protein>
<accession>A0A556QK35</accession>
<gene>
    <name evidence="2" type="ORF">FPL22_12920</name>
</gene>